<evidence type="ECO:0000313" key="1">
    <source>
        <dbReference type="EMBL" id="SCM76760.1"/>
    </source>
</evidence>
<name>A0A212LGZ6_9HYPH</name>
<protein>
    <submittedName>
        <fullName evidence="1">Uncharacterized protein</fullName>
    </submittedName>
</protein>
<gene>
    <name evidence="1" type="ORF">KL86PLE_40565</name>
</gene>
<accession>A0A212LGZ6</accession>
<sequence>MPVGKWRSQNISLHQLQSFSFDFMDELTCRLRKRLSHPVQPYDLATIADSLKHRLERSSDAATEVHDMIATVDLTEIDQHLMKLHGIPFLRSMHP</sequence>
<reference evidence="1" key="1">
    <citation type="submission" date="2016-08" db="EMBL/GenBank/DDBJ databases">
        <authorList>
            <person name="Seilhamer J.J."/>
        </authorList>
    </citation>
    <scope>NUCLEOTIDE SEQUENCE</scope>
    <source>
        <strain evidence="1">86</strain>
    </source>
</reference>
<dbReference type="EMBL" id="FMJD01000008">
    <property type="protein sequence ID" value="SCM76760.1"/>
    <property type="molecule type" value="Genomic_DNA"/>
</dbReference>
<proteinExistence type="predicted"/>
<dbReference type="AlphaFoldDB" id="A0A212LGZ6"/>
<organism evidence="1">
    <name type="scientific">uncultured Pleomorphomonas sp</name>
    <dbReference type="NCBI Taxonomy" id="442121"/>
    <lineage>
        <taxon>Bacteria</taxon>
        <taxon>Pseudomonadati</taxon>
        <taxon>Pseudomonadota</taxon>
        <taxon>Alphaproteobacteria</taxon>
        <taxon>Hyphomicrobiales</taxon>
        <taxon>Pleomorphomonadaceae</taxon>
        <taxon>Pleomorphomonas</taxon>
        <taxon>environmental samples</taxon>
    </lineage>
</organism>